<accession>A0A196S606</accession>
<comment type="similarity">
    <text evidence="2 6">Belongs to the YIP1 family.</text>
</comment>
<organism evidence="8 9">
    <name type="scientific">Blastocystis sp. subtype 1 (strain ATCC 50177 / NandII)</name>
    <dbReference type="NCBI Taxonomy" id="478820"/>
    <lineage>
        <taxon>Eukaryota</taxon>
        <taxon>Sar</taxon>
        <taxon>Stramenopiles</taxon>
        <taxon>Bigyra</taxon>
        <taxon>Opalozoa</taxon>
        <taxon>Opalinata</taxon>
        <taxon>Blastocystidae</taxon>
        <taxon>Blastocystis</taxon>
    </lineage>
</organism>
<dbReference type="PANTHER" id="PTHR21236:SF1">
    <property type="entry name" value="PROTEIN YIPF6"/>
    <property type="match status" value="1"/>
</dbReference>
<comment type="caution">
    <text evidence="8">The sequence shown here is derived from an EMBL/GenBank/DDBJ whole genome shotgun (WGS) entry which is preliminary data.</text>
</comment>
<dbReference type="STRING" id="478820.A0A196S606"/>
<reference evidence="8 9" key="1">
    <citation type="submission" date="2016-05" db="EMBL/GenBank/DDBJ databases">
        <title>Nuclear genome of Blastocystis sp. subtype 1 NandII.</title>
        <authorList>
            <person name="Gentekaki E."/>
            <person name="Curtis B."/>
            <person name="Stairs C."/>
            <person name="Eme L."/>
            <person name="Herman E."/>
            <person name="Klimes V."/>
            <person name="Arias M.C."/>
            <person name="Elias M."/>
            <person name="Hilliou F."/>
            <person name="Klute M."/>
            <person name="Malik S.-B."/>
            <person name="Pightling A."/>
            <person name="Rachubinski R."/>
            <person name="Salas D."/>
            <person name="Schlacht A."/>
            <person name="Suga H."/>
            <person name="Archibald J."/>
            <person name="Ball S.G."/>
            <person name="Clark G."/>
            <person name="Dacks J."/>
            <person name="Van Der Giezen M."/>
            <person name="Tsaousis A."/>
            <person name="Roger A."/>
        </authorList>
    </citation>
    <scope>NUCLEOTIDE SEQUENCE [LARGE SCALE GENOMIC DNA]</scope>
    <source>
        <strain evidence="9">ATCC 50177 / NandII</strain>
    </source>
</reference>
<dbReference type="InterPro" id="IPR006977">
    <property type="entry name" value="Yip1_dom"/>
</dbReference>
<dbReference type="PANTHER" id="PTHR21236">
    <property type="entry name" value="GOLGI MEMBRANE PROTEIN YIP1"/>
    <property type="match status" value="1"/>
</dbReference>
<feature type="transmembrane region" description="Helical" evidence="6">
    <location>
        <begin position="54"/>
        <end position="74"/>
    </location>
</feature>
<proteinExistence type="inferred from homology"/>
<evidence type="ECO:0000256" key="5">
    <source>
        <dbReference type="ARBA" id="ARBA00023136"/>
    </source>
</evidence>
<dbReference type="EMBL" id="LXWW01000543">
    <property type="protein sequence ID" value="OAO12515.1"/>
    <property type="molecule type" value="Genomic_DNA"/>
</dbReference>
<feature type="transmembrane region" description="Helical" evidence="6">
    <location>
        <begin position="80"/>
        <end position="99"/>
    </location>
</feature>
<dbReference type="InterPro" id="IPR045231">
    <property type="entry name" value="Yip1/4-like"/>
</dbReference>
<keyword evidence="5 6" id="KW-0472">Membrane</keyword>
<evidence type="ECO:0000256" key="4">
    <source>
        <dbReference type="ARBA" id="ARBA00022989"/>
    </source>
</evidence>
<evidence type="ECO:0000256" key="2">
    <source>
        <dbReference type="ARBA" id="ARBA00010596"/>
    </source>
</evidence>
<feature type="domain" description="Yip1" evidence="7">
    <location>
        <begin position="44"/>
        <end position="181"/>
    </location>
</feature>
<feature type="transmembrane region" description="Helical" evidence="6">
    <location>
        <begin position="106"/>
        <end position="126"/>
    </location>
</feature>
<evidence type="ECO:0000313" key="8">
    <source>
        <dbReference type="EMBL" id="OAO12515.1"/>
    </source>
</evidence>
<keyword evidence="3 6" id="KW-0812">Transmembrane</keyword>
<evidence type="ECO:0000259" key="7">
    <source>
        <dbReference type="Pfam" id="PF04893"/>
    </source>
</evidence>
<name>A0A196S606_BLAHN</name>
<comment type="subcellular location">
    <subcellularLocation>
        <location evidence="6">Golgi apparatus membrane</location>
        <topology evidence="6">Multi-pass membrane protein</topology>
    </subcellularLocation>
    <subcellularLocation>
        <location evidence="1">Membrane</location>
        <topology evidence="1">Multi-pass membrane protein</topology>
    </subcellularLocation>
</comment>
<keyword evidence="4 6" id="KW-1133">Transmembrane helix</keyword>
<dbReference type="OrthoDB" id="411251at2759"/>
<dbReference type="Pfam" id="PF04893">
    <property type="entry name" value="Yip1"/>
    <property type="match status" value="1"/>
</dbReference>
<feature type="transmembrane region" description="Helical" evidence="6">
    <location>
        <begin position="138"/>
        <end position="159"/>
    </location>
</feature>
<dbReference type="Proteomes" id="UP000078348">
    <property type="component" value="Unassembled WGS sequence"/>
</dbReference>
<dbReference type="AlphaFoldDB" id="A0A196S606"/>
<evidence type="ECO:0000313" key="9">
    <source>
        <dbReference type="Proteomes" id="UP000078348"/>
    </source>
</evidence>
<protein>
    <recommendedName>
        <fullName evidence="6">Protein YIPF</fullName>
    </recommendedName>
</protein>
<sequence>METKNNDIVESTLDESVYDTIMRDVRVIFAKMKIVFFANVANPEIQQHLDDWDLWGPLLIGLLFSLIATMRYAIGNLDDSVLFSAVILIQWLGAVGLYVNAKLLNVNVSCFQMICATGYALTPTLIRLLLECLLDEKFIIVPLAILSLIWSVHVVNVFLSKSLTNDRRLLVLIPVAIYFFCFNFCFYPINGSLRGNYV</sequence>
<feature type="transmembrane region" description="Helical" evidence="6">
    <location>
        <begin position="171"/>
        <end position="189"/>
    </location>
</feature>
<evidence type="ECO:0000256" key="6">
    <source>
        <dbReference type="RuleBase" id="RU361264"/>
    </source>
</evidence>
<dbReference type="GO" id="GO:0000139">
    <property type="term" value="C:Golgi membrane"/>
    <property type="evidence" value="ECO:0007669"/>
    <property type="project" value="UniProtKB-SubCell"/>
</dbReference>
<gene>
    <name evidence="8" type="ORF">AV274_5871</name>
</gene>
<dbReference type="GO" id="GO:0006888">
    <property type="term" value="P:endoplasmic reticulum to Golgi vesicle-mediated transport"/>
    <property type="evidence" value="ECO:0007669"/>
    <property type="project" value="InterPro"/>
</dbReference>
<keyword evidence="9" id="KW-1185">Reference proteome</keyword>
<dbReference type="GO" id="GO:0005802">
    <property type="term" value="C:trans-Golgi network"/>
    <property type="evidence" value="ECO:0007669"/>
    <property type="project" value="TreeGrafter"/>
</dbReference>
<evidence type="ECO:0000256" key="3">
    <source>
        <dbReference type="ARBA" id="ARBA00022692"/>
    </source>
</evidence>
<evidence type="ECO:0000256" key="1">
    <source>
        <dbReference type="ARBA" id="ARBA00004141"/>
    </source>
</evidence>